<dbReference type="PANTHER" id="PTHR43240:SF20">
    <property type="entry name" value="MEDIUM_LONG-CHAIN ACYL-COA THIOESTERASE YIGI"/>
    <property type="match status" value="1"/>
</dbReference>
<gene>
    <name evidence="9" type="ORF">KSX_94580</name>
</gene>
<dbReference type="RefSeq" id="WP_220200219.1">
    <property type="nucleotide sequence ID" value="NZ_BNJF01000011.1"/>
</dbReference>
<comment type="catalytic activity">
    <reaction evidence="2">
        <text>a fatty acyl-CoA + H2O = a fatty acid + CoA + H(+)</text>
        <dbReference type="Rhea" id="RHEA:16781"/>
        <dbReference type="ChEBI" id="CHEBI:15377"/>
        <dbReference type="ChEBI" id="CHEBI:15378"/>
        <dbReference type="ChEBI" id="CHEBI:28868"/>
        <dbReference type="ChEBI" id="CHEBI:57287"/>
        <dbReference type="ChEBI" id="CHEBI:77636"/>
        <dbReference type="EC" id="3.1.2.20"/>
    </reaction>
</comment>
<dbReference type="Gene3D" id="3.10.129.10">
    <property type="entry name" value="Hotdog Thioesterase"/>
    <property type="match status" value="1"/>
</dbReference>
<evidence type="ECO:0000256" key="5">
    <source>
        <dbReference type="ARBA" id="ARBA00038894"/>
    </source>
</evidence>
<comment type="similarity">
    <text evidence="4">Belongs to the YigI thioesterase family.</text>
</comment>
<keyword evidence="10" id="KW-1185">Reference proteome</keyword>
<dbReference type="EMBL" id="BNJF01000011">
    <property type="protein sequence ID" value="GHO51295.1"/>
    <property type="molecule type" value="Genomic_DNA"/>
</dbReference>
<sequence length="149" mass="16023">MIPPDPDYVVRVQTSFGRQQAMALLGAQMTEVRPGVTEIVLPFREELTQQHGFVHAGIITAIADSACGYAALSLMPPGVGVLTIEFKVNLLNPAAGERFIARGQVVKPGRTIMVCTGEVVAQRADSTQQTVALMQATMMVVRDRPTVSD</sequence>
<evidence type="ECO:0000256" key="7">
    <source>
        <dbReference type="ARBA" id="ARBA00048062"/>
    </source>
</evidence>
<proteinExistence type="inferred from homology"/>
<comment type="catalytic activity">
    <reaction evidence="3">
        <text>a long-chain fatty acyl-CoA + H2O = a long-chain fatty acid + CoA + H(+)</text>
        <dbReference type="Rhea" id="RHEA:67680"/>
        <dbReference type="ChEBI" id="CHEBI:15377"/>
        <dbReference type="ChEBI" id="CHEBI:15378"/>
        <dbReference type="ChEBI" id="CHEBI:57287"/>
        <dbReference type="ChEBI" id="CHEBI:57560"/>
        <dbReference type="ChEBI" id="CHEBI:83139"/>
    </reaction>
</comment>
<evidence type="ECO:0000259" key="8">
    <source>
        <dbReference type="Pfam" id="PF03061"/>
    </source>
</evidence>
<dbReference type="GO" id="GO:0047617">
    <property type="term" value="F:fatty acyl-CoA hydrolase activity"/>
    <property type="evidence" value="ECO:0007669"/>
    <property type="project" value="UniProtKB-EC"/>
</dbReference>
<name>A0A8J3MXC8_9CHLR</name>
<protein>
    <recommendedName>
        <fullName evidence="6">Medium/long-chain acyl-CoA thioesterase YigI</fullName>
        <ecNumber evidence="5">3.1.2.20</ecNumber>
    </recommendedName>
</protein>
<feature type="domain" description="Thioesterase" evidence="8">
    <location>
        <begin position="51"/>
        <end position="122"/>
    </location>
</feature>
<comment type="caution">
    <text evidence="9">The sequence shown here is derived from an EMBL/GenBank/DDBJ whole genome shotgun (WGS) entry which is preliminary data.</text>
</comment>
<dbReference type="CDD" id="cd03443">
    <property type="entry name" value="PaaI_thioesterase"/>
    <property type="match status" value="1"/>
</dbReference>
<dbReference type="InterPro" id="IPR029069">
    <property type="entry name" value="HotDog_dom_sf"/>
</dbReference>
<dbReference type="PANTHER" id="PTHR43240">
    <property type="entry name" value="1,4-DIHYDROXY-2-NAPHTHOYL-COA THIOESTERASE 1"/>
    <property type="match status" value="1"/>
</dbReference>
<dbReference type="Proteomes" id="UP000612362">
    <property type="component" value="Unassembled WGS sequence"/>
</dbReference>
<dbReference type="Pfam" id="PF03061">
    <property type="entry name" value="4HBT"/>
    <property type="match status" value="1"/>
</dbReference>
<evidence type="ECO:0000313" key="9">
    <source>
        <dbReference type="EMBL" id="GHO51295.1"/>
    </source>
</evidence>
<dbReference type="SUPFAM" id="SSF54637">
    <property type="entry name" value="Thioesterase/thiol ester dehydrase-isomerase"/>
    <property type="match status" value="1"/>
</dbReference>
<dbReference type="NCBIfam" id="TIGR00369">
    <property type="entry name" value="unchar_dom_1"/>
    <property type="match status" value="1"/>
</dbReference>
<dbReference type="InterPro" id="IPR006683">
    <property type="entry name" value="Thioestr_dom"/>
</dbReference>
<dbReference type="InterPro" id="IPR003736">
    <property type="entry name" value="PAAI_dom"/>
</dbReference>
<comment type="catalytic activity">
    <reaction evidence="7">
        <text>a medium-chain fatty acyl-CoA + H2O = a medium-chain fatty acid + CoA + H(+)</text>
        <dbReference type="Rhea" id="RHEA:68184"/>
        <dbReference type="ChEBI" id="CHEBI:15377"/>
        <dbReference type="ChEBI" id="CHEBI:15378"/>
        <dbReference type="ChEBI" id="CHEBI:57287"/>
        <dbReference type="ChEBI" id="CHEBI:59558"/>
        <dbReference type="ChEBI" id="CHEBI:90546"/>
    </reaction>
</comment>
<organism evidence="9 10">
    <name type="scientific">Ktedonospora formicarum</name>
    <dbReference type="NCBI Taxonomy" id="2778364"/>
    <lineage>
        <taxon>Bacteria</taxon>
        <taxon>Bacillati</taxon>
        <taxon>Chloroflexota</taxon>
        <taxon>Ktedonobacteria</taxon>
        <taxon>Ktedonobacterales</taxon>
        <taxon>Ktedonobacteraceae</taxon>
        <taxon>Ktedonospora</taxon>
    </lineage>
</organism>
<dbReference type="EC" id="3.1.2.20" evidence="5"/>
<evidence type="ECO:0000256" key="6">
    <source>
        <dbReference type="ARBA" id="ARBA00040062"/>
    </source>
</evidence>
<reference evidence="9" key="1">
    <citation type="submission" date="2020-10" db="EMBL/GenBank/DDBJ databases">
        <title>Taxonomic study of unclassified bacteria belonging to the class Ktedonobacteria.</title>
        <authorList>
            <person name="Yabe S."/>
            <person name="Wang C.M."/>
            <person name="Zheng Y."/>
            <person name="Sakai Y."/>
            <person name="Cavaletti L."/>
            <person name="Monciardini P."/>
            <person name="Donadio S."/>
        </authorList>
    </citation>
    <scope>NUCLEOTIDE SEQUENCE</scope>
    <source>
        <strain evidence="9">SOSP1-1</strain>
    </source>
</reference>
<evidence type="ECO:0000256" key="4">
    <source>
        <dbReference type="ARBA" id="ARBA00038381"/>
    </source>
</evidence>
<accession>A0A8J3MXC8</accession>
<evidence type="ECO:0000256" key="2">
    <source>
        <dbReference type="ARBA" id="ARBA00035880"/>
    </source>
</evidence>
<dbReference type="AlphaFoldDB" id="A0A8J3MXC8"/>
<evidence type="ECO:0000256" key="1">
    <source>
        <dbReference type="ARBA" id="ARBA00022801"/>
    </source>
</evidence>
<evidence type="ECO:0000313" key="10">
    <source>
        <dbReference type="Proteomes" id="UP000612362"/>
    </source>
</evidence>
<keyword evidence="1" id="KW-0378">Hydrolase</keyword>
<evidence type="ECO:0000256" key="3">
    <source>
        <dbReference type="ARBA" id="ARBA00036002"/>
    </source>
</evidence>